<dbReference type="VEuPathDB" id="FungiDB:AJ78_05217"/>
<dbReference type="AlphaFoldDB" id="A0A1J9PD52"/>
<comment type="caution">
    <text evidence="2">The sequence shown here is derived from an EMBL/GenBank/DDBJ whole genome shotgun (WGS) entry which is preliminary data.</text>
</comment>
<protein>
    <recommendedName>
        <fullName evidence="1">F-box domain-containing protein</fullName>
    </recommendedName>
</protein>
<dbReference type="InterPro" id="IPR036047">
    <property type="entry name" value="F-box-like_dom_sf"/>
</dbReference>
<evidence type="ECO:0000313" key="3">
    <source>
        <dbReference type="Proteomes" id="UP000182235"/>
    </source>
</evidence>
<dbReference type="PROSITE" id="PS50181">
    <property type="entry name" value="FBOX"/>
    <property type="match status" value="1"/>
</dbReference>
<organism evidence="2 3">
    <name type="scientific">Emergomyces pasteurianus Ep9510</name>
    <dbReference type="NCBI Taxonomy" id="1447872"/>
    <lineage>
        <taxon>Eukaryota</taxon>
        <taxon>Fungi</taxon>
        <taxon>Dikarya</taxon>
        <taxon>Ascomycota</taxon>
        <taxon>Pezizomycotina</taxon>
        <taxon>Eurotiomycetes</taxon>
        <taxon>Eurotiomycetidae</taxon>
        <taxon>Onygenales</taxon>
        <taxon>Ajellomycetaceae</taxon>
        <taxon>Emergomyces</taxon>
    </lineage>
</organism>
<dbReference type="CDD" id="cd09917">
    <property type="entry name" value="F-box_SF"/>
    <property type="match status" value="1"/>
</dbReference>
<reference evidence="2 3" key="1">
    <citation type="submission" date="2015-07" db="EMBL/GenBank/DDBJ databases">
        <title>Emmonsia species relationships and genome sequence.</title>
        <authorList>
            <consortium name="The Broad Institute Genomics Platform"/>
            <person name="Cuomo C.A."/>
            <person name="Munoz J.F."/>
            <person name="Imamovic A."/>
            <person name="Priest M.E."/>
            <person name="Young S."/>
            <person name="Clay O.K."/>
            <person name="McEwen J.G."/>
        </authorList>
    </citation>
    <scope>NUCLEOTIDE SEQUENCE [LARGE SCALE GENOMIC DNA]</scope>
    <source>
        <strain evidence="2 3">UAMH 9510</strain>
    </source>
</reference>
<evidence type="ECO:0000313" key="2">
    <source>
        <dbReference type="EMBL" id="OJD14449.1"/>
    </source>
</evidence>
<dbReference type="SUPFAM" id="SSF81383">
    <property type="entry name" value="F-box domain"/>
    <property type="match status" value="1"/>
</dbReference>
<proteinExistence type="predicted"/>
<accession>A0A1J9PD52</accession>
<feature type="domain" description="F-box" evidence="1">
    <location>
        <begin position="6"/>
        <end position="53"/>
    </location>
</feature>
<keyword evidence="3" id="KW-1185">Reference proteome</keyword>
<sequence length="546" mass="63256">MGPNIVASISNLPPELLIPIFQLLDPASLVSLSQTNLHLRGVIQPTKLDFCERLLFFESTQQGGNTVPVYDSRTNTIHPECSNKTEWKSMLWACGDCLRLLPHTAFDNHRIFGLGYRKPIPGSPMVTRFTSWQPASIGRGLTTDEAWRLRHPGIENEIEVLQKKYRIAINNIDKYLNREQRQARLAQFQECGMTAFAEMSVEDFDDLSKDERDGLLSQEAYLIEFAHCGLLRHRRKCNECRYQQGELDTRPPCMGSPKTPAVRSRLLRCESRADRYLPGLARCLDIKNQLSDQPSFAVSPGVTDDEHSYLTTYMIRCPGCSTWKELHSFRPGMDWQRDYRHYPSVHCTDMTDEEIGPQETNNQEELLKWHHTSEDQEMFDDMRCNNCFVQAHGRREVGKIYIPLIEKYIGWQMKRLAAGIGEKLNNLSQIYLCPSKWRNEAYNITCGYLGICESNESSDEFFSTGMLSCYKSMIKFLNRTKNGGKKNNCRNWHEMEGQLDGMRKDYEQRMVQLEWIKDILPQVREPATIEKVVEWALYDTTGFLYF</sequence>
<dbReference type="Proteomes" id="UP000182235">
    <property type="component" value="Unassembled WGS sequence"/>
</dbReference>
<name>A0A1J9PD52_9EURO</name>
<gene>
    <name evidence="2" type="ORF">AJ78_05217</name>
</gene>
<dbReference type="OrthoDB" id="3481585at2759"/>
<evidence type="ECO:0000259" key="1">
    <source>
        <dbReference type="PROSITE" id="PS50181"/>
    </source>
</evidence>
<dbReference type="InterPro" id="IPR001810">
    <property type="entry name" value="F-box_dom"/>
</dbReference>
<dbReference type="Pfam" id="PF12937">
    <property type="entry name" value="F-box-like"/>
    <property type="match status" value="1"/>
</dbReference>
<dbReference type="EMBL" id="LGRN01000219">
    <property type="protein sequence ID" value="OJD14449.1"/>
    <property type="molecule type" value="Genomic_DNA"/>
</dbReference>